<organism evidence="9 10">
    <name type="scientific">Candidatus Zambryskibacteria bacterium RIFCSPHIGHO2_02_FULL_43_14</name>
    <dbReference type="NCBI Taxonomy" id="1802748"/>
    <lineage>
        <taxon>Bacteria</taxon>
        <taxon>Candidatus Zambryskiibacteriota</taxon>
    </lineage>
</organism>
<protein>
    <recommendedName>
        <fullName evidence="8">ABC3 transporter permease C-terminal domain-containing protein</fullName>
    </recommendedName>
</protein>
<evidence type="ECO:0000313" key="9">
    <source>
        <dbReference type="EMBL" id="OHA96815.1"/>
    </source>
</evidence>
<dbReference type="PANTHER" id="PTHR30489">
    <property type="entry name" value="LIPOPROTEIN-RELEASING SYSTEM TRANSMEMBRANE PROTEIN LOLE"/>
    <property type="match status" value="1"/>
</dbReference>
<dbReference type="PANTHER" id="PTHR30489:SF0">
    <property type="entry name" value="LIPOPROTEIN-RELEASING SYSTEM TRANSMEMBRANE PROTEIN LOLE"/>
    <property type="match status" value="1"/>
</dbReference>
<evidence type="ECO:0000259" key="8">
    <source>
        <dbReference type="Pfam" id="PF02687"/>
    </source>
</evidence>
<dbReference type="GO" id="GO:0098797">
    <property type="term" value="C:plasma membrane protein complex"/>
    <property type="evidence" value="ECO:0007669"/>
    <property type="project" value="TreeGrafter"/>
</dbReference>
<feature type="transmembrane region" description="Helical" evidence="7">
    <location>
        <begin position="382"/>
        <end position="407"/>
    </location>
</feature>
<feature type="transmembrane region" description="Helical" evidence="7">
    <location>
        <begin position="340"/>
        <end position="370"/>
    </location>
</feature>
<feature type="transmembrane region" description="Helical" evidence="7">
    <location>
        <begin position="31"/>
        <end position="59"/>
    </location>
</feature>
<evidence type="ECO:0000256" key="5">
    <source>
        <dbReference type="ARBA" id="ARBA00022989"/>
    </source>
</evidence>
<evidence type="ECO:0000256" key="4">
    <source>
        <dbReference type="ARBA" id="ARBA00022692"/>
    </source>
</evidence>
<dbReference type="Proteomes" id="UP000178175">
    <property type="component" value="Unassembled WGS sequence"/>
</dbReference>
<feature type="domain" description="ABC3 transporter permease C-terminal" evidence="8">
    <location>
        <begin position="297"/>
        <end position="416"/>
    </location>
</feature>
<keyword evidence="3" id="KW-1003">Cell membrane</keyword>
<name>A0A1G2THN6_9BACT</name>
<evidence type="ECO:0000313" key="10">
    <source>
        <dbReference type="Proteomes" id="UP000178175"/>
    </source>
</evidence>
<dbReference type="InterPro" id="IPR051447">
    <property type="entry name" value="Lipoprotein-release_system"/>
</dbReference>
<evidence type="ECO:0000256" key="1">
    <source>
        <dbReference type="ARBA" id="ARBA00004651"/>
    </source>
</evidence>
<dbReference type="AlphaFoldDB" id="A0A1G2THN6"/>
<evidence type="ECO:0000256" key="3">
    <source>
        <dbReference type="ARBA" id="ARBA00022475"/>
    </source>
</evidence>
<dbReference type="EMBL" id="MHVR01000004">
    <property type="protein sequence ID" value="OHA96815.1"/>
    <property type="molecule type" value="Genomic_DNA"/>
</dbReference>
<evidence type="ECO:0000256" key="2">
    <source>
        <dbReference type="ARBA" id="ARBA00005236"/>
    </source>
</evidence>
<keyword evidence="4 7" id="KW-0812">Transmembrane</keyword>
<dbReference type="GO" id="GO:0044874">
    <property type="term" value="P:lipoprotein localization to outer membrane"/>
    <property type="evidence" value="ECO:0007669"/>
    <property type="project" value="TreeGrafter"/>
</dbReference>
<keyword evidence="5 7" id="KW-1133">Transmembrane helix</keyword>
<comment type="subcellular location">
    <subcellularLocation>
        <location evidence="1">Cell membrane</location>
        <topology evidence="1">Multi-pass membrane protein</topology>
    </subcellularLocation>
</comment>
<comment type="caution">
    <text evidence="9">The sequence shown here is derived from an EMBL/GenBank/DDBJ whole genome shotgun (WGS) entry which is preliminary data.</text>
</comment>
<proteinExistence type="inferred from homology"/>
<comment type="similarity">
    <text evidence="2">Belongs to the ABC-4 integral membrane protein family. LolC/E subfamily.</text>
</comment>
<dbReference type="Pfam" id="PF02687">
    <property type="entry name" value="FtsX"/>
    <property type="match status" value="1"/>
</dbReference>
<feature type="transmembrane region" description="Helical" evidence="7">
    <location>
        <begin position="291"/>
        <end position="319"/>
    </location>
</feature>
<accession>A0A1G2THN6</accession>
<gene>
    <name evidence="9" type="ORF">A3C70_00480</name>
</gene>
<keyword evidence="6 7" id="KW-0472">Membrane</keyword>
<dbReference type="InterPro" id="IPR003838">
    <property type="entry name" value="ABC3_permease_C"/>
</dbReference>
<sequence>MQTLQTRATELKRSLSLGLFLAYRQIRRSNIWTTVLIVFVMTLTFLNLVVVRGILVGLIQGSTDVYKKYYAGDIIISTLPKKGFIENSPNIINIIDNMPWVESYSPRYIESGRVEAEYKTKLRETDAANEAGGIVAGINPMKEEETTQLSSKVVEGTYLSSSDTDSILLGSNLLKKYTPVEAPGLLLLERVEIGDRIRLTVAENVREFTVKGIVQSKTELDQRIIMLDSTLRNLIGRGDYNVDEIAIKLIPSADVSVVKEALLKSGVGERAKVQTADEALPSFLIDIKNTFALLGNVVGSIGLIVASITIFIVIFINAITRRKYIGILKGIGINSTAIEFAYVIQSIFYAVLGIICGMTILYTILVPYIAAHPIRFPFSDGILVAELSATLIRAGLLLFATLIAGYIPAHIVVKQNTLDAILGKT</sequence>
<reference evidence="9 10" key="1">
    <citation type="journal article" date="2016" name="Nat. Commun.">
        <title>Thousands of microbial genomes shed light on interconnected biogeochemical processes in an aquifer system.</title>
        <authorList>
            <person name="Anantharaman K."/>
            <person name="Brown C.T."/>
            <person name="Hug L.A."/>
            <person name="Sharon I."/>
            <person name="Castelle C.J."/>
            <person name="Probst A.J."/>
            <person name="Thomas B.C."/>
            <person name="Singh A."/>
            <person name="Wilkins M.J."/>
            <person name="Karaoz U."/>
            <person name="Brodie E.L."/>
            <person name="Williams K.H."/>
            <person name="Hubbard S.S."/>
            <person name="Banfield J.F."/>
        </authorList>
    </citation>
    <scope>NUCLEOTIDE SEQUENCE [LARGE SCALE GENOMIC DNA]</scope>
</reference>
<evidence type="ECO:0000256" key="7">
    <source>
        <dbReference type="SAM" id="Phobius"/>
    </source>
</evidence>
<evidence type="ECO:0000256" key="6">
    <source>
        <dbReference type="ARBA" id="ARBA00023136"/>
    </source>
</evidence>